<dbReference type="EMBL" id="ANMU01000072">
    <property type="protein sequence ID" value="EMJ81991.1"/>
    <property type="molecule type" value="Genomic_DNA"/>
</dbReference>
<dbReference type="AlphaFoldDB" id="M6BU08"/>
<organism evidence="1 2">
    <name type="scientific">Leptospira borgpetersenii serovar Hardjo-bovis str. Sponselee</name>
    <dbReference type="NCBI Taxonomy" id="1303729"/>
    <lineage>
        <taxon>Bacteria</taxon>
        <taxon>Pseudomonadati</taxon>
        <taxon>Spirochaetota</taxon>
        <taxon>Spirochaetia</taxon>
        <taxon>Leptospirales</taxon>
        <taxon>Leptospiraceae</taxon>
        <taxon>Leptospira</taxon>
    </lineage>
</organism>
<gene>
    <name evidence="1" type="ORF">LEP1GSC016_2268</name>
</gene>
<evidence type="ECO:0000313" key="2">
    <source>
        <dbReference type="Proteomes" id="UP000011873"/>
    </source>
</evidence>
<comment type="caution">
    <text evidence="1">The sequence shown here is derived from an EMBL/GenBank/DDBJ whole genome shotgun (WGS) entry which is preliminary data.</text>
</comment>
<name>M6BU08_LEPBO</name>
<accession>M6BU08</accession>
<dbReference type="Proteomes" id="UP000011873">
    <property type="component" value="Unassembled WGS sequence"/>
</dbReference>
<proteinExistence type="predicted"/>
<sequence length="67" mass="8004">MMTTKKIYKLKICHPKSSECGNSCGNQVSNKRSYLKIYKLVKRSNLWKLLHFDRIYRKMIVVPKPQM</sequence>
<evidence type="ECO:0000313" key="1">
    <source>
        <dbReference type="EMBL" id="EMJ81991.1"/>
    </source>
</evidence>
<protein>
    <submittedName>
        <fullName evidence="1">Uncharacterized protein</fullName>
    </submittedName>
</protein>
<reference evidence="1 2" key="1">
    <citation type="submission" date="2013-01" db="EMBL/GenBank/DDBJ databases">
        <authorList>
            <person name="Harkins D.M."/>
            <person name="Durkin A.S."/>
            <person name="Brinkac L.M."/>
            <person name="Haft D.H."/>
            <person name="Selengut J.D."/>
            <person name="Sanka R."/>
            <person name="DePew J."/>
            <person name="Purushe J."/>
            <person name="Galloway R.L."/>
            <person name="Vinetz J.M."/>
            <person name="Sutton G.G."/>
            <person name="Nierman W.C."/>
            <person name="Fouts D.E."/>
        </authorList>
    </citation>
    <scope>NUCLEOTIDE SEQUENCE [LARGE SCALE GENOMIC DNA]</scope>
    <source>
        <strain evidence="1 2">Sponselee CDC</strain>
    </source>
</reference>